<dbReference type="OrthoDB" id="9803842at2"/>
<dbReference type="HAMAP" id="MF_01609">
    <property type="entry name" value="Glu_cys_ligase_2"/>
    <property type="match status" value="1"/>
</dbReference>
<evidence type="ECO:0000256" key="2">
    <source>
        <dbReference type="ARBA" id="ARBA00022741"/>
    </source>
</evidence>
<dbReference type="PANTHER" id="PTHR36510:SF1">
    <property type="entry name" value="GLUTAMATE--CYSTEINE LIGASE 2-RELATED"/>
    <property type="match status" value="1"/>
</dbReference>
<keyword evidence="3 5" id="KW-0067">ATP-binding</keyword>
<evidence type="ECO:0000256" key="1">
    <source>
        <dbReference type="ARBA" id="ARBA00022598"/>
    </source>
</evidence>
<comment type="similarity">
    <text evidence="5">Belongs to the glutamate--cysteine ligase type 2 family. YbdK subfamily.</text>
</comment>
<evidence type="ECO:0000256" key="4">
    <source>
        <dbReference type="ARBA" id="ARBA00048819"/>
    </source>
</evidence>
<evidence type="ECO:0000313" key="7">
    <source>
        <dbReference type="Proteomes" id="UP001058003"/>
    </source>
</evidence>
<dbReference type="PANTHER" id="PTHR36510">
    <property type="entry name" value="GLUTAMATE--CYSTEINE LIGASE 2-RELATED"/>
    <property type="match status" value="1"/>
</dbReference>
<dbReference type="Gene3D" id="3.30.590.20">
    <property type="match status" value="1"/>
</dbReference>
<name>A0A9Q9I937_9ACTN</name>
<dbReference type="GO" id="GO:0004357">
    <property type="term" value="F:glutamate-cysteine ligase activity"/>
    <property type="evidence" value="ECO:0007669"/>
    <property type="project" value="UniProtKB-EC"/>
</dbReference>
<gene>
    <name evidence="6" type="ORF">Daura_32390</name>
</gene>
<dbReference type="KEGG" id="daur:Daura_32390"/>
<proteinExistence type="inferred from homology"/>
<keyword evidence="7" id="KW-1185">Reference proteome</keyword>
<keyword evidence="1 5" id="KW-0436">Ligase</keyword>
<dbReference type="Pfam" id="PF04107">
    <property type="entry name" value="GCS2"/>
    <property type="match status" value="1"/>
</dbReference>
<evidence type="ECO:0000256" key="5">
    <source>
        <dbReference type="HAMAP-Rule" id="MF_01609"/>
    </source>
</evidence>
<evidence type="ECO:0000313" key="6">
    <source>
        <dbReference type="EMBL" id="UWZ51436.1"/>
    </source>
</evidence>
<comment type="function">
    <text evidence="5">ATP-dependent carboxylate-amine ligase which exhibits weak glutamate--cysteine ligase activity.</text>
</comment>
<dbReference type="InterPro" id="IPR050141">
    <property type="entry name" value="GCL_type2/YbdK_subfam"/>
</dbReference>
<dbReference type="RefSeq" id="WP_081971518.1">
    <property type="nucleotide sequence ID" value="NZ_CP073767.1"/>
</dbReference>
<protein>
    <recommendedName>
        <fullName evidence="5">Putative glutamate--cysteine ligase 2</fullName>
        <ecNumber evidence="5">6.3.2.2</ecNumber>
    </recommendedName>
    <alternativeName>
        <fullName evidence="5">Gamma-glutamylcysteine synthetase 2</fullName>
        <shortName evidence="5">GCS 2</shortName>
        <shortName evidence="5">Gamma-GCS 2</shortName>
    </alternativeName>
</protein>
<comment type="catalytic activity">
    <reaction evidence="4 5">
        <text>L-cysteine + L-glutamate + ATP = gamma-L-glutamyl-L-cysteine + ADP + phosphate + H(+)</text>
        <dbReference type="Rhea" id="RHEA:13285"/>
        <dbReference type="ChEBI" id="CHEBI:15378"/>
        <dbReference type="ChEBI" id="CHEBI:29985"/>
        <dbReference type="ChEBI" id="CHEBI:30616"/>
        <dbReference type="ChEBI" id="CHEBI:35235"/>
        <dbReference type="ChEBI" id="CHEBI:43474"/>
        <dbReference type="ChEBI" id="CHEBI:58173"/>
        <dbReference type="ChEBI" id="CHEBI:456216"/>
        <dbReference type="EC" id="6.3.2.2"/>
    </reaction>
</comment>
<dbReference type="NCBIfam" id="TIGR02050">
    <property type="entry name" value="gshA_cyan_rel"/>
    <property type="match status" value="1"/>
</dbReference>
<accession>A0A9Q9I937</accession>
<organism evidence="6 7">
    <name type="scientific">Dactylosporangium aurantiacum</name>
    <dbReference type="NCBI Taxonomy" id="35754"/>
    <lineage>
        <taxon>Bacteria</taxon>
        <taxon>Bacillati</taxon>
        <taxon>Actinomycetota</taxon>
        <taxon>Actinomycetes</taxon>
        <taxon>Micromonosporales</taxon>
        <taxon>Micromonosporaceae</taxon>
        <taxon>Dactylosporangium</taxon>
    </lineage>
</organism>
<evidence type="ECO:0000256" key="3">
    <source>
        <dbReference type="ARBA" id="ARBA00022840"/>
    </source>
</evidence>
<dbReference type="InterPro" id="IPR006336">
    <property type="entry name" value="GCS2"/>
</dbReference>
<dbReference type="GO" id="GO:0042398">
    <property type="term" value="P:modified amino acid biosynthetic process"/>
    <property type="evidence" value="ECO:0007669"/>
    <property type="project" value="InterPro"/>
</dbReference>
<dbReference type="EC" id="6.3.2.2" evidence="5"/>
<dbReference type="GO" id="GO:0005524">
    <property type="term" value="F:ATP binding"/>
    <property type="evidence" value="ECO:0007669"/>
    <property type="project" value="UniProtKB-KW"/>
</dbReference>
<dbReference type="NCBIfam" id="NF010041">
    <property type="entry name" value="PRK13517.1-1"/>
    <property type="match status" value="1"/>
</dbReference>
<dbReference type="InterPro" id="IPR011793">
    <property type="entry name" value="YbdK"/>
</dbReference>
<sequence>MVLHRLPPPRAPGVPARAVDAARLTVGVEEEFLLLDPETGGTVAAAERVIAALPDAVRGQSRLELRRSMLEMVTGVCTGLPDLAAQLARHRRMAAAAAATAGARLVAIGATPVADPHRASVPDGVRYHEIVRRYGPVATDPGVCGCHVHVGVADRELAVQVCNRLRERLPVVQALTANSPLHLGADTGYASWRCAQLRRWPGVGPTPHFDDAGDYDATVAALVSSGAMIDDAMVYWYARPSARYPTVEVRVGDVCAGVGDTVLVAALVRALVATAVEDIRAGRPAVPVRDCLLDAAHWQAAHEGLDGHLIDPRTGTARPAWDLVAELLTAVRPALLRHGDAAFVTAQLARLREHGTGAARQRRVHRRTGDIRAVLADLAELTVADPPGPLPAVPAPADRSR</sequence>
<reference evidence="6" key="1">
    <citation type="submission" date="2021-04" db="EMBL/GenBank/DDBJ databases">
        <title>Dactylosporangium aurantiacum NRRL B-8018 full assembly.</title>
        <authorList>
            <person name="Hartkoorn R.C."/>
            <person name="Beaudoing E."/>
            <person name="Hot D."/>
        </authorList>
    </citation>
    <scope>NUCLEOTIDE SEQUENCE</scope>
    <source>
        <strain evidence="6">NRRL B-8018</strain>
    </source>
</reference>
<dbReference type="AlphaFoldDB" id="A0A9Q9I937"/>
<dbReference type="InterPro" id="IPR014746">
    <property type="entry name" value="Gln_synth/guanido_kin_cat_dom"/>
</dbReference>
<keyword evidence="2 5" id="KW-0547">Nucleotide-binding</keyword>
<dbReference type="EMBL" id="CP073767">
    <property type="protein sequence ID" value="UWZ51436.1"/>
    <property type="molecule type" value="Genomic_DNA"/>
</dbReference>
<dbReference type="SUPFAM" id="SSF55931">
    <property type="entry name" value="Glutamine synthetase/guanido kinase"/>
    <property type="match status" value="1"/>
</dbReference>
<dbReference type="Proteomes" id="UP001058003">
    <property type="component" value="Chromosome"/>
</dbReference>